<dbReference type="Proteomes" id="UP000772434">
    <property type="component" value="Unassembled WGS sequence"/>
</dbReference>
<protein>
    <submittedName>
        <fullName evidence="2">Uncharacterized protein</fullName>
    </submittedName>
</protein>
<sequence>MKFCLSHVNAVVSILFFYQVMVQGLPQSPPTEENYICGLAAPPFCMSTRSTNIDPAQTVWFLQVPLDIDVVDRLSSMITVK</sequence>
<evidence type="ECO:0000256" key="1">
    <source>
        <dbReference type="SAM" id="SignalP"/>
    </source>
</evidence>
<proteinExistence type="predicted"/>
<organism evidence="2 3">
    <name type="scientific">Rhodocollybia butyracea</name>
    <dbReference type="NCBI Taxonomy" id="206335"/>
    <lineage>
        <taxon>Eukaryota</taxon>
        <taxon>Fungi</taxon>
        <taxon>Dikarya</taxon>
        <taxon>Basidiomycota</taxon>
        <taxon>Agaricomycotina</taxon>
        <taxon>Agaricomycetes</taxon>
        <taxon>Agaricomycetidae</taxon>
        <taxon>Agaricales</taxon>
        <taxon>Marasmiineae</taxon>
        <taxon>Omphalotaceae</taxon>
        <taxon>Rhodocollybia</taxon>
    </lineage>
</organism>
<keyword evidence="3" id="KW-1185">Reference proteome</keyword>
<evidence type="ECO:0000313" key="2">
    <source>
        <dbReference type="EMBL" id="KAF9068805.1"/>
    </source>
</evidence>
<gene>
    <name evidence="2" type="ORF">BDP27DRAFT_1421622</name>
</gene>
<accession>A0A9P5U6F2</accession>
<feature type="signal peptide" evidence="1">
    <location>
        <begin position="1"/>
        <end position="24"/>
    </location>
</feature>
<name>A0A9P5U6F2_9AGAR</name>
<feature type="chain" id="PRO_5040452176" evidence="1">
    <location>
        <begin position="25"/>
        <end position="81"/>
    </location>
</feature>
<dbReference type="AlphaFoldDB" id="A0A9P5U6F2"/>
<reference evidence="2" key="1">
    <citation type="submission" date="2020-11" db="EMBL/GenBank/DDBJ databases">
        <authorList>
            <consortium name="DOE Joint Genome Institute"/>
            <person name="Ahrendt S."/>
            <person name="Riley R."/>
            <person name="Andreopoulos W."/>
            <person name="Labutti K."/>
            <person name="Pangilinan J."/>
            <person name="Ruiz-Duenas F.J."/>
            <person name="Barrasa J.M."/>
            <person name="Sanchez-Garcia M."/>
            <person name="Camarero S."/>
            <person name="Miyauchi S."/>
            <person name="Serrano A."/>
            <person name="Linde D."/>
            <person name="Babiker R."/>
            <person name="Drula E."/>
            <person name="Ayuso-Fernandez I."/>
            <person name="Pacheco R."/>
            <person name="Padilla G."/>
            <person name="Ferreira P."/>
            <person name="Barriuso J."/>
            <person name="Kellner H."/>
            <person name="Castanera R."/>
            <person name="Alfaro M."/>
            <person name="Ramirez L."/>
            <person name="Pisabarro A.G."/>
            <person name="Kuo A."/>
            <person name="Tritt A."/>
            <person name="Lipzen A."/>
            <person name="He G."/>
            <person name="Yan M."/>
            <person name="Ng V."/>
            <person name="Cullen D."/>
            <person name="Martin F."/>
            <person name="Rosso M.-N."/>
            <person name="Henrissat B."/>
            <person name="Hibbett D."/>
            <person name="Martinez A.T."/>
            <person name="Grigoriev I.V."/>
        </authorList>
    </citation>
    <scope>NUCLEOTIDE SEQUENCE</scope>
    <source>
        <strain evidence="2">AH 40177</strain>
    </source>
</reference>
<keyword evidence="1" id="KW-0732">Signal</keyword>
<evidence type="ECO:0000313" key="3">
    <source>
        <dbReference type="Proteomes" id="UP000772434"/>
    </source>
</evidence>
<dbReference type="EMBL" id="JADNRY010000057">
    <property type="protein sequence ID" value="KAF9068805.1"/>
    <property type="molecule type" value="Genomic_DNA"/>
</dbReference>
<comment type="caution">
    <text evidence="2">The sequence shown here is derived from an EMBL/GenBank/DDBJ whole genome shotgun (WGS) entry which is preliminary data.</text>
</comment>